<dbReference type="PANTHER" id="PTHR37955">
    <property type="entry name" value="TELLURITE RESISTANCE PROTEIN TEHA"/>
    <property type="match status" value="1"/>
</dbReference>
<dbReference type="OrthoDB" id="309023at2"/>
<dbReference type="InterPro" id="IPR052951">
    <property type="entry name" value="Tellurite_res_ion_channel"/>
</dbReference>
<keyword evidence="7" id="KW-1185">Reference proteome</keyword>
<dbReference type="AlphaFoldDB" id="I3XZP2"/>
<dbReference type="PANTHER" id="PTHR37955:SF1">
    <property type="entry name" value="DEP DOMAIN-CONTAINING PROTEIN"/>
    <property type="match status" value="1"/>
</dbReference>
<keyword evidence="4 5" id="KW-0472">Membrane</keyword>
<dbReference type="CDD" id="cd09323">
    <property type="entry name" value="TDT_SLAC1_like"/>
    <property type="match status" value="1"/>
</dbReference>
<dbReference type="RefSeq" id="WP_014770281.1">
    <property type="nucleotide sequence ID" value="NC_018002.1"/>
</dbReference>
<dbReference type="EMBL" id="CP003333">
    <property type="protein sequence ID" value="AFL69416.1"/>
    <property type="molecule type" value="Genomic_DNA"/>
</dbReference>
<feature type="transmembrane region" description="Helical" evidence="5">
    <location>
        <begin position="118"/>
        <end position="137"/>
    </location>
</feature>
<dbReference type="Proteomes" id="UP000006176">
    <property type="component" value="Chromosome"/>
</dbReference>
<feature type="transmembrane region" description="Helical" evidence="5">
    <location>
        <begin position="89"/>
        <end position="106"/>
    </location>
</feature>
<dbReference type="KEGG" id="sba:Sulba_2141"/>
<feature type="transmembrane region" description="Helical" evidence="5">
    <location>
        <begin position="288"/>
        <end position="310"/>
    </location>
</feature>
<dbReference type="InterPro" id="IPR038665">
    <property type="entry name" value="Voltage-dep_anion_channel_sf"/>
</dbReference>
<dbReference type="PATRIC" id="fig|760154.4.peg.2138"/>
<accession>I3XZP2</accession>
<protein>
    <submittedName>
        <fullName evidence="6">Tellurite resistance protein-like permease</fullName>
    </submittedName>
</protein>
<reference evidence="6 7" key="1">
    <citation type="submission" date="2012-06" db="EMBL/GenBank/DDBJ databases">
        <title>Complete sequence of Sulfurospirillum barnesii SES-3.</title>
        <authorList>
            <consortium name="US DOE Joint Genome Institute"/>
            <person name="Lucas S."/>
            <person name="Han J."/>
            <person name="Lapidus A."/>
            <person name="Cheng J.-F."/>
            <person name="Goodwin L."/>
            <person name="Pitluck S."/>
            <person name="Peters L."/>
            <person name="Ovchinnikova G."/>
            <person name="Lu M."/>
            <person name="Detter J.C."/>
            <person name="Han C."/>
            <person name="Tapia R."/>
            <person name="Land M."/>
            <person name="Hauser L."/>
            <person name="Kyrpides N."/>
            <person name="Ivanova N."/>
            <person name="Pagani I."/>
            <person name="Stolz J."/>
            <person name="Arkin A."/>
            <person name="Dehal P."/>
            <person name="Oremland R."/>
            <person name="Saltikov C."/>
            <person name="Basu P."/>
            <person name="Hollibaugh J."/>
            <person name="Newman D."/>
            <person name="Stolyar S."/>
            <person name="Hazen T."/>
            <person name="Woyke T."/>
        </authorList>
    </citation>
    <scope>NUCLEOTIDE SEQUENCE [LARGE SCALE GENOMIC DNA]</scope>
    <source>
        <strain evidence="7">ATCC 700032 / DSM 10660 / SES-3</strain>
    </source>
</reference>
<evidence type="ECO:0000313" key="7">
    <source>
        <dbReference type="Proteomes" id="UP000006176"/>
    </source>
</evidence>
<evidence type="ECO:0000256" key="1">
    <source>
        <dbReference type="ARBA" id="ARBA00004141"/>
    </source>
</evidence>
<sequence>MEVTEKVETVEQNRLKFFPVMMYAIVMGLCGLTIMYQKAVSVLGFSEWIAFGLMGVSTFVFALISVVYMIKFFTYQEAVKKEFMHPVRINFFAAISISMLMLAIIYKEHYEGVAAVFWYAGVVLHFYLTMYTISFWINHNQELAHSNPAWLIPVVGNVLVPIGGVGFASQGVLLYFFSIGIFFWLVLFAILLNRIIFHHQLAIKFMPTLFILIAPPAVGFLAYFKMFGVVDLFANILFDLALFFTLLIAFLYKNFLKIKFFISWWAFVFPLAAMGISSMIMYSQTHDIFTLIFSYVMVAVTTAMIGVVIYQTVLHMQKGEICIQE</sequence>
<name>I3XZP2_SULBS</name>
<dbReference type="Gene3D" id="1.50.10.150">
    <property type="entry name" value="Voltage-dependent anion channel"/>
    <property type="match status" value="1"/>
</dbReference>
<feature type="transmembrane region" description="Helical" evidence="5">
    <location>
        <begin position="149"/>
        <end position="168"/>
    </location>
</feature>
<feature type="transmembrane region" description="Helical" evidence="5">
    <location>
        <begin position="20"/>
        <end position="36"/>
    </location>
</feature>
<feature type="transmembrane region" description="Helical" evidence="5">
    <location>
        <begin position="174"/>
        <end position="193"/>
    </location>
</feature>
<evidence type="ECO:0000256" key="3">
    <source>
        <dbReference type="ARBA" id="ARBA00022989"/>
    </source>
</evidence>
<gene>
    <name evidence="6" type="ordered locus">Sulba_2141</name>
</gene>
<dbReference type="GO" id="GO:0046583">
    <property type="term" value="F:monoatomic cation efflux transmembrane transporter activity"/>
    <property type="evidence" value="ECO:0007669"/>
    <property type="project" value="TreeGrafter"/>
</dbReference>
<feature type="transmembrane region" description="Helical" evidence="5">
    <location>
        <begin position="232"/>
        <end position="252"/>
    </location>
</feature>
<dbReference type="eggNOG" id="COG1275">
    <property type="taxonomic scope" value="Bacteria"/>
</dbReference>
<organism evidence="6 7">
    <name type="scientific">Sulfurospirillum barnesii (strain ATCC 700032 / DSM 10660 / SES-3)</name>
    <dbReference type="NCBI Taxonomy" id="760154"/>
    <lineage>
        <taxon>Bacteria</taxon>
        <taxon>Pseudomonadati</taxon>
        <taxon>Campylobacterota</taxon>
        <taxon>Epsilonproteobacteria</taxon>
        <taxon>Campylobacterales</taxon>
        <taxon>Sulfurospirillaceae</taxon>
        <taxon>Sulfurospirillum</taxon>
    </lineage>
</organism>
<feature type="transmembrane region" description="Helical" evidence="5">
    <location>
        <begin position="264"/>
        <end position="282"/>
    </location>
</feature>
<dbReference type="HOGENOM" id="CLU_044414_0_0_7"/>
<dbReference type="GO" id="GO:0005886">
    <property type="term" value="C:plasma membrane"/>
    <property type="evidence" value="ECO:0007669"/>
    <property type="project" value="TreeGrafter"/>
</dbReference>
<keyword evidence="3 5" id="KW-1133">Transmembrane helix</keyword>
<dbReference type="InterPro" id="IPR004695">
    <property type="entry name" value="SLAC1/Mae1/Ssu1/TehA"/>
</dbReference>
<evidence type="ECO:0000256" key="2">
    <source>
        <dbReference type="ARBA" id="ARBA00022692"/>
    </source>
</evidence>
<feature type="transmembrane region" description="Helical" evidence="5">
    <location>
        <begin position="48"/>
        <end position="68"/>
    </location>
</feature>
<evidence type="ECO:0000256" key="4">
    <source>
        <dbReference type="ARBA" id="ARBA00023136"/>
    </source>
</evidence>
<proteinExistence type="predicted"/>
<dbReference type="Pfam" id="PF03595">
    <property type="entry name" value="SLAC1"/>
    <property type="match status" value="1"/>
</dbReference>
<comment type="subcellular location">
    <subcellularLocation>
        <location evidence="1">Membrane</location>
        <topology evidence="1">Multi-pass membrane protein</topology>
    </subcellularLocation>
</comment>
<evidence type="ECO:0000313" key="6">
    <source>
        <dbReference type="EMBL" id="AFL69416.1"/>
    </source>
</evidence>
<feature type="transmembrane region" description="Helical" evidence="5">
    <location>
        <begin position="205"/>
        <end position="226"/>
    </location>
</feature>
<keyword evidence="2 5" id="KW-0812">Transmembrane</keyword>
<evidence type="ECO:0000256" key="5">
    <source>
        <dbReference type="SAM" id="Phobius"/>
    </source>
</evidence>
<dbReference type="STRING" id="760154.Sulba_2141"/>